<dbReference type="PANTHER" id="PTHR46211">
    <property type="entry name" value="GLYCEROPHOSPHORYL DIESTER PHOSPHODIESTERASE"/>
    <property type="match status" value="1"/>
</dbReference>
<organism evidence="1 2">
    <name type="scientific">Thermotoga petrophila</name>
    <dbReference type="NCBI Taxonomy" id="93929"/>
    <lineage>
        <taxon>Bacteria</taxon>
        <taxon>Thermotogati</taxon>
        <taxon>Thermotogota</taxon>
        <taxon>Thermotogae</taxon>
        <taxon>Thermotogales</taxon>
        <taxon>Thermotogaceae</taxon>
        <taxon>Thermotoga</taxon>
    </lineage>
</organism>
<dbReference type="Pfam" id="PF03009">
    <property type="entry name" value="GDPD"/>
    <property type="match status" value="1"/>
</dbReference>
<dbReference type="PATRIC" id="fig|93930.3.peg.785"/>
<dbReference type="InterPro" id="IPR017946">
    <property type="entry name" value="PLC-like_Pdiesterase_TIM-brl"/>
</dbReference>
<accession>A0A124FFR1</accession>
<gene>
    <name evidence="1" type="ORF">XD57_1645</name>
</gene>
<dbReference type="RefSeq" id="WP_038034661.1">
    <property type="nucleotide sequence ID" value="NZ_DAITJQ010000001.1"/>
</dbReference>
<reference evidence="1 2" key="1">
    <citation type="journal article" date="2015" name="MBio">
        <title>Genome-Resolved Metagenomic Analysis Reveals Roles for Candidate Phyla and Other Microbial Community Members in Biogeochemical Transformations in Oil Reservoirs.</title>
        <authorList>
            <person name="Hu P."/>
            <person name="Tom L."/>
            <person name="Singh A."/>
            <person name="Thomas B.C."/>
            <person name="Baker B.J."/>
            <person name="Piceno Y.M."/>
            <person name="Andersen G.L."/>
            <person name="Banfield J.F."/>
        </authorList>
    </citation>
    <scope>NUCLEOTIDE SEQUENCE [LARGE SCALE GENOMIC DNA]</scope>
    <source>
        <strain evidence="1">46_26</strain>
    </source>
</reference>
<name>A0A124FFR1_9THEM</name>
<dbReference type="InterPro" id="IPR030395">
    <property type="entry name" value="GP_PDE_dom"/>
</dbReference>
<dbReference type="EMBL" id="LGFG01000211">
    <property type="protein sequence ID" value="KUK22256.1"/>
    <property type="molecule type" value="Genomic_DNA"/>
</dbReference>
<sequence>MIVLGHRGYSAKYLENTLEAFMKAVEAGANGVELDVRLSKDGEVVVSHDEDLKRLFGIDVKIRDATVSELKELTDGKITTLKEVFENVSDDKIINIEIKEREAADVVLEISKRRKNLIFSSFDLDLLDEKFKGTKYGYLIDEENYGSIENFVERVEKERPYSLHVPYQAFELEYAVEVLRSFRKKGIVIFVWTLNDPEIYRKIRREIDGVITDEVELFVKLR</sequence>
<protein>
    <submittedName>
        <fullName evidence="1">Glycerophosphoryl diester phosphodiesterase</fullName>
    </submittedName>
</protein>
<dbReference type="GO" id="GO:0008081">
    <property type="term" value="F:phosphoric diester hydrolase activity"/>
    <property type="evidence" value="ECO:0007669"/>
    <property type="project" value="InterPro"/>
</dbReference>
<dbReference type="PANTHER" id="PTHR46211:SF1">
    <property type="entry name" value="GLYCEROPHOSPHODIESTER PHOSPHODIESTERASE, CYTOPLASMIC"/>
    <property type="match status" value="1"/>
</dbReference>
<proteinExistence type="predicted"/>
<dbReference type="PROSITE" id="PS50007">
    <property type="entry name" value="PIPLC_X_DOMAIN"/>
    <property type="match status" value="1"/>
</dbReference>
<evidence type="ECO:0000313" key="2">
    <source>
        <dbReference type="Proteomes" id="UP000058636"/>
    </source>
</evidence>
<comment type="caution">
    <text evidence="1">The sequence shown here is derived from an EMBL/GenBank/DDBJ whole genome shotgun (WGS) entry which is preliminary data.</text>
</comment>
<dbReference type="AlphaFoldDB" id="A0A124FFR1"/>
<dbReference type="Proteomes" id="UP000058636">
    <property type="component" value="Unassembled WGS sequence"/>
</dbReference>
<dbReference type="GO" id="GO:0006629">
    <property type="term" value="P:lipid metabolic process"/>
    <property type="evidence" value="ECO:0007669"/>
    <property type="project" value="InterPro"/>
</dbReference>
<dbReference type="SUPFAM" id="SSF51695">
    <property type="entry name" value="PLC-like phosphodiesterases"/>
    <property type="match status" value="1"/>
</dbReference>
<dbReference type="Gene3D" id="3.20.20.190">
    <property type="entry name" value="Phosphatidylinositol (PI) phosphodiesterase"/>
    <property type="match status" value="1"/>
</dbReference>
<evidence type="ECO:0000313" key="1">
    <source>
        <dbReference type="EMBL" id="KUK22256.1"/>
    </source>
</evidence>
<dbReference type="PROSITE" id="PS51704">
    <property type="entry name" value="GP_PDE"/>
    <property type="match status" value="1"/>
</dbReference>